<protein>
    <submittedName>
        <fullName evidence="2">Alpha/beta hydrolase</fullName>
    </submittedName>
</protein>
<evidence type="ECO:0000313" key="3">
    <source>
        <dbReference type="Proteomes" id="UP001600941"/>
    </source>
</evidence>
<dbReference type="InterPro" id="IPR029058">
    <property type="entry name" value="AB_hydrolase_fold"/>
</dbReference>
<dbReference type="PANTHER" id="PTHR43358:SF4">
    <property type="entry name" value="ALPHA_BETA HYDROLASE FOLD-1 DOMAIN-CONTAINING PROTEIN"/>
    <property type="match status" value="1"/>
</dbReference>
<comment type="caution">
    <text evidence="2">The sequence shown here is derived from an EMBL/GenBank/DDBJ whole genome shotgun (WGS) entry which is preliminary data.</text>
</comment>
<dbReference type="PANTHER" id="PTHR43358">
    <property type="entry name" value="ALPHA/BETA-HYDROLASE"/>
    <property type="match status" value="1"/>
</dbReference>
<organism evidence="2 3">
    <name type="scientific">Blautia parvula</name>
    <dbReference type="NCBI Taxonomy" id="2877527"/>
    <lineage>
        <taxon>Bacteria</taxon>
        <taxon>Bacillati</taxon>
        <taxon>Bacillota</taxon>
        <taxon>Clostridia</taxon>
        <taxon>Lachnospirales</taxon>
        <taxon>Lachnospiraceae</taxon>
        <taxon>Blautia</taxon>
    </lineage>
</organism>
<gene>
    <name evidence="2" type="ORF">K340107D12_47710</name>
</gene>
<sequence>MNGWSLLLGAGALAAAGEYGIASYFFRRTMLRQKAETKRTMDMAGTNWDLYMPKIKKMKAWMMEQEREDVYITSGDGLKLHGTYFPGQGGKKLVICFHGYTSRGMSDYIGLSNYYLPKGFKMLLVDERAHGDSEGTYIGFGCLDREDALLWIEYAAKRFGSGCEIWLHGTSMGASTVLMASGLKLSPQVKGIVSDCAFTTAWDVFAHVLKDQYHLPSYPILKISDRMCREKAGYGLKQCSAALEVKKAKVPILFIHGDADTFVPCSMCFEIYENCASKKNMLIVHGAGHVEAFYKEQVLYEQKLTEFLETAGEAWAPAGKSIYVSDVTGEGNSGESVPV</sequence>
<dbReference type="Proteomes" id="UP001600941">
    <property type="component" value="Unassembled WGS sequence"/>
</dbReference>
<name>A0ABQ0BZH7_9FIRM</name>
<proteinExistence type="predicted"/>
<reference evidence="2 3" key="1">
    <citation type="submission" date="2024-04" db="EMBL/GenBank/DDBJ databases">
        <title>Defined microbial consortia suppress multidrug-resistant proinflammatory Enterobacteriaceae via ecological control.</title>
        <authorList>
            <person name="Furuichi M."/>
            <person name="Kawaguchi T."/>
            <person name="Pust M."/>
            <person name="Yasuma K."/>
            <person name="Plichta D."/>
            <person name="Hasegawa N."/>
            <person name="Ohya T."/>
            <person name="Bhattarai S."/>
            <person name="Sasajima S."/>
            <person name="Aoto Y."/>
            <person name="Tuganbaev T."/>
            <person name="Yaginuma M."/>
            <person name="Ueda M."/>
            <person name="Okahashi N."/>
            <person name="Amafuji K."/>
            <person name="Kiridooshi Y."/>
            <person name="Sugita K."/>
            <person name="Strazar M."/>
            <person name="Skelly A."/>
            <person name="Suda W."/>
            <person name="Hattori M."/>
            <person name="Nakamoto N."/>
            <person name="Caballero S."/>
            <person name="Norman J."/>
            <person name="Olle B."/>
            <person name="Tanoue T."/>
            <person name="Arita M."/>
            <person name="Bucci V."/>
            <person name="Atarashi K."/>
            <person name="Xavier R."/>
            <person name="Honda K."/>
        </authorList>
    </citation>
    <scope>NUCLEOTIDE SEQUENCE [LARGE SCALE GENOMIC DNA]</scope>
    <source>
        <strain evidence="3">k34-0107-D12</strain>
    </source>
</reference>
<dbReference type="EMBL" id="BAABZQ010000001">
    <property type="protein sequence ID" value="GAA6501955.1"/>
    <property type="molecule type" value="Genomic_DNA"/>
</dbReference>
<dbReference type="GO" id="GO:0016787">
    <property type="term" value="F:hydrolase activity"/>
    <property type="evidence" value="ECO:0007669"/>
    <property type="project" value="UniProtKB-KW"/>
</dbReference>
<keyword evidence="2" id="KW-0378">Hydrolase</keyword>
<dbReference type="Pfam" id="PF00326">
    <property type="entry name" value="Peptidase_S9"/>
    <property type="match status" value="1"/>
</dbReference>
<accession>A0ABQ0BZH7</accession>
<evidence type="ECO:0000259" key="1">
    <source>
        <dbReference type="Pfam" id="PF00326"/>
    </source>
</evidence>
<feature type="domain" description="Peptidase S9 prolyl oligopeptidase catalytic" evidence="1">
    <location>
        <begin position="146"/>
        <end position="309"/>
    </location>
</feature>
<dbReference type="InterPro" id="IPR052920">
    <property type="entry name" value="DNA-binding_regulatory"/>
</dbReference>
<dbReference type="RefSeq" id="WP_103732047.1">
    <property type="nucleotide sequence ID" value="NZ_AP031413.1"/>
</dbReference>
<dbReference type="Gene3D" id="3.40.50.1820">
    <property type="entry name" value="alpha/beta hydrolase"/>
    <property type="match status" value="1"/>
</dbReference>
<evidence type="ECO:0000313" key="2">
    <source>
        <dbReference type="EMBL" id="GAA6501955.1"/>
    </source>
</evidence>
<dbReference type="SUPFAM" id="SSF53474">
    <property type="entry name" value="alpha/beta-Hydrolases"/>
    <property type="match status" value="1"/>
</dbReference>
<dbReference type="InterPro" id="IPR001375">
    <property type="entry name" value="Peptidase_S9_cat"/>
</dbReference>
<keyword evidence="3" id="KW-1185">Reference proteome</keyword>